<feature type="transmembrane region" description="Helical" evidence="1">
    <location>
        <begin position="450"/>
        <end position="470"/>
    </location>
</feature>
<dbReference type="OrthoDB" id="5392974at2759"/>
<name>A0A9W4XW28_9PLEO</name>
<dbReference type="EMBL" id="CAOQHR010000010">
    <property type="protein sequence ID" value="CAI6340206.1"/>
    <property type="molecule type" value="Genomic_DNA"/>
</dbReference>
<organism evidence="2 3">
    <name type="scientific">Periconia digitata</name>
    <dbReference type="NCBI Taxonomy" id="1303443"/>
    <lineage>
        <taxon>Eukaryota</taxon>
        <taxon>Fungi</taxon>
        <taxon>Dikarya</taxon>
        <taxon>Ascomycota</taxon>
        <taxon>Pezizomycotina</taxon>
        <taxon>Dothideomycetes</taxon>
        <taxon>Pleosporomycetidae</taxon>
        <taxon>Pleosporales</taxon>
        <taxon>Massarineae</taxon>
        <taxon>Periconiaceae</taxon>
        <taxon>Periconia</taxon>
    </lineage>
</organism>
<keyword evidence="1" id="KW-0472">Membrane</keyword>
<evidence type="ECO:0000256" key="1">
    <source>
        <dbReference type="SAM" id="Phobius"/>
    </source>
</evidence>
<accession>A0A9W4XW28</accession>
<reference evidence="2" key="1">
    <citation type="submission" date="2023-01" db="EMBL/GenBank/DDBJ databases">
        <authorList>
            <person name="Van Ghelder C."/>
            <person name="Rancurel C."/>
        </authorList>
    </citation>
    <scope>NUCLEOTIDE SEQUENCE</scope>
    <source>
        <strain evidence="2">CNCM I-4278</strain>
    </source>
</reference>
<dbReference type="Gene3D" id="1.20.58.340">
    <property type="entry name" value="Magnesium transport protein CorA, transmembrane region"/>
    <property type="match status" value="1"/>
</dbReference>
<evidence type="ECO:0000313" key="2">
    <source>
        <dbReference type="EMBL" id="CAI6340206.1"/>
    </source>
</evidence>
<keyword evidence="1" id="KW-1133">Transmembrane helix</keyword>
<protein>
    <submittedName>
        <fullName evidence="2">Uncharacterized protein</fullName>
    </submittedName>
</protein>
<proteinExistence type="predicted"/>
<gene>
    <name evidence="2" type="ORF">PDIGIT_LOCUS13381</name>
</gene>
<keyword evidence="1" id="KW-0812">Transmembrane</keyword>
<evidence type="ECO:0000313" key="3">
    <source>
        <dbReference type="Proteomes" id="UP001152607"/>
    </source>
</evidence>
<comment type="caution">
    <text evidence="2">The sequence shown here is derived from an EMBL/GenBank/DDBJ whole genome shotgun (WGS) entry which is preliminary data.</text>
</comment>
<feature type="transmembrane region" description="Helical" evidence="1">
    <location>
        <begin position="411"/>
        <end position="430"/>
    </location>
</feature>
<sequence length="499" mass="58067">MDASIHYNNSASREQKIIDWRHWPKHRAPAPDQESRPWRQWPEDFLASQPHEFPIVPEDPSSHAVLEDEALVAWGLANCDDNQGYTTLDVCSVEAGQVEWYRNVDDEKLKILVDQCSDSDDGSQSAFRVFFINTTASETSWLPGNFSMRPSMLQALLKIGLSKVVLSEIFTFEGSFAKMGPHVFESRNTDDSLSRFEMCYRSQSGWSNGVLYIQSIRTATQTIYFCINYPTYAMDRLIISLNFSPNVIHQDLYLDTLAAVDSCRQWREIIGLRRHKLLRHETKYADDTMDHLTLTRNLHRLARDWNTLNQDCVDYVLTLDFLQRAYKKYRKALERSTWTAERNSNTEEYLNMLKCQGENCVRWTSVYRERTNIRINLLFHLANQHEARTSKQIAISTAKVAEQTQRDSSSMITMAAVTMFFLPGTFISAILSTTFFEYGKETLDVSRKWWILPATTIPTTITVFAVWLAWRWWRLRAQRTEMEKYDVGDVVEEIMVRGK</sequence>
<keyword evidence="3" id="KW-1185">Reference proteome</keyword>
<dbReference type="Proteomes" id="UP001152607">
    <property type="component" value="Unassembled WGS sequence"/>
</dbReference>
<dbReference type="AlphaFoldDB" id="A0A9W4XW28"/>